<evidence type="ECO:0000313" key="1">
    <source>
        <dbReference type="EMBL" id="AJC74604.1"/>
    </source>
</evidence>
<dbReference type="STRING" id="1123384.AJ81_00275"/>
<keyword evidence="2" id="KW-1185">Reference proteome</keyword>
<dbReference type="KEGG" id="phy:AJ81_00275"/>
<proteinExistence type="predicted"/>
<protein>
    <submittedName>
        <fullName evidence="1">Uncharacterized protein</fullName>
    </submittedName>
</protein>
<dbReference type="Proteomes" id="UP000077469">
    <property type="component" value="Chromosome"/>
</dbReference>
<dbReference type="EMBL" id="CP007141">
    <property type="protein sequence ID" value="AJC74604.1"/>
    <property type="molecule type" value="Genomic_DNA"/>
</dbReference>
<dbReference type="RefSeq" id="WP_031502993.1">
    <property type="nucleotide sequence ID" value="NC_022795.1"/>
</dbReference>
<gene>
    <name evidence="1" type="ORF">AJ81_00275</name>
</gene>
<accession>A0A0X1KTJ7</accession>
<dbReference type="OrthoDB" id="48598at2"/>
<organism evidence="1 2">
    <name type="scientific">Pseudothermotoga hypogea DSM 11164 = NBRC 106472</name>
    <dbReference type="NCBI Taxonomy" id="1123384"/>
    <lineage>
        <taxon>Bacteria</taxon>
        <taxon>Thermotogati</taxon>
        <taxon>Thermotogota</taxon>
        <taxon>Thermotogae</taxon>
        <taxon>Thermotogales</taxon>
        <taxon>Thermotogaceae</taxon>
        <taxon>Pseudothermotoga</taxon>
    </lineage>
</organism>
<dbReference type="PATRIC" id="fig|1123384.7.peg.52"/>
<dbReference type="AlphaFoldDB" id="A0A0X1KTJ7"/>
<evidence type="ECO:0000313" key="2">
    <source>
        <dbReference type="Proteomes" id="UP000077469"/>
    </source>
</evidence>
<name>A0A0X1KTJ7_9THEM</name>
<sequence length="134" mass="14666">MLIEVLFKLLVLASFAVGMFSCVPVVDRMLDYVEPLYLKCLTYSALHYVLDDNPSGTVTISVINDEIRLRCIRPGKTSGVTTISVVPKEQVQIVTKDGGAITLSPTTVLQAGSIVSKNWTLSFPPVVLRANIKR</sequence>
<reference evidence="1 2" key="1">
    <citation type="submission" date="2014-01" db="EMBL/GenBank/DDBJ databases">
        <title>Genome sequencing of Thermotog hypogea.</title>
        <authorList>
            <person name="Zhang X."/>
            <person name="Alvare G."/>
            <person name="Fristensky B."/>
            <person name="Chen L."/>
            <person name="Suen T."/>
            <person name="Chen Q."/>
            <person name="Ma K."/>
        </authorList>
    </citation>
    <scope>NUCLEOTIDE SEQUENCE [LARGE SCALE GENOMIC DNA]</scope>
    <source>
        <strain evidence="1 2">DSM 11164</strain>
    </source>
</reference>
<dbReference type="PaxDb" id="1123384-AJ81_00275"/>